<evidence type="ECO:0000256" key="1">
    <source>
        <dbReference type="SAM" id="Phobius"/>
    </source>
</evidence>
<dbReference type="EMBL" id="JACAZI010000008">
    <property type="protein sequence ID" value="KAF7353728.1"/>
    <property type="molecule type" value="Genomic_DNA"/>
</dbReference>
<feature type="transmembrane region" description="Helical" evidence="1">
    <location>
        <begin position="173"/>
        <end position="195"/>
    </location>
</feature>
<keyword evidence="3" id="KW-1185">Reference proteome</keyword>
<keyword evidence="1" id="KW-0472">Membrane</keyword>
<organism evidence="2 3">
    <name type="scientific">Mycena venus</name>
    <dbReference type="NCBI Taxonomy" id="2733690"/>
    <lineage>
        <taxon>Eukaryota</taxon>
        <taxon>Fungi</taxon>
        <taxon>Dikarya</taxon>
        <taxon>Basidiomycota</taxon>
        <taxon>Agaricomycotina</taxon>
        <taxon>Agaricomycetes</taxon>
        <taxon>Agaricomycetidae</taxon>
        <taxon>Agaricales</taxon>
        <taxon>Marasmiineae</taxon>
        <taxon>Mycenaceae</taxon>
        <taxon>Mycena</taxon>
    </lineage>
</organism>
<evidence type="ECO:0000313" key="3">
    <source>
        <dbReference type="Proteomes" id="UP000620124"/>
    </source>
</evidence>
<gene>
    <name evidence="2" type="ORF">MVEN_01058000</name>
</gene>
<name>A0A8H7D018_9AGAR</name>
<reference evidence="2" key="1">
    <citation type="submission" date="2020-05" db="EMBL/GenBank/DDBJ databases">
        <title>Mycena genomes resolve the evolution of fungal bioluminescence.</title>
        <authorList>
            <person name="Tsai I.J."/>
        </authorList>
    </citation>
    <scope>NUCLEOTIDE SEQUENCE</scope>
    <source>
        <strain evidence="2">CCC161011</strain>
    </source>
</reference>
<comment type="caution">
    <text evidence="2">The sequence shown here is derived from an EMBL/GenBank/DDBJ whole genome shotgun (WGS) entry which is preliminary data.</text>
</comment>
<dbReference type="AlphaFoldDB" id="A0A8H7D018"/>
<sequence>MEDFPITEAQIVGLFLESVFWGIYLITFFLCLRSLLFNSNYDRKRLSELNWPMLAVCLCMCAFATIDVAIGLLHNIQAFVLYQGPGGAAEEFSNISDWVNIIKTVDVVMQTTLGDAMLIYRCWIIYGKSWRIVAFSILMWLGGAACTAMIIHVEATLHSKALITSSTLHPLVLSFWVLTIAQNILTTGLIVLRIWRVDRQNAPFAYHSNSSSAKHQQSRLREVMRIIIESGLMYTTIALLTFITDMVNSNSTYGVSDVEVQVVGITFNLIIIRADRRAADEEASKVGSTTVPLHILRRPTTSTKDGIHVAVTSEFTHEPEGKVSTDV</sequence>
<feature type="transmembrane region" description="Helical" evidence="1">
    <location>
        <begin position="12"/>
        <end position="32"/>
    </location>
</feature>
<dbReference type="Proteomes" id="UP000620124">
    <property type="component" value="Unassembled WGS sequence"/>
</dbReference>
<proteinExistence type="predicted"/>
<dbReference type="OrthoDB" id="3357408at2759"/>
<keyword evidence="1" id="KW-1133">Transmembrane helix</keyword>
<feature type="transmembrane region" description="Helical" evidence="1">
    <location>
        <begin position="101"/>
        <end position="120"/>
    </location>
</feature>
<evidence type="ECO:0000313" key="2">
    <source>
        <dbReference type="EMBL" id="KAF7353728.1"/>
    </source>
</evidence>
<feature type="transmembrane region" description="Helical" evidence="1">
    <location>
        <begin position="53"/>
        <end position="73"/>
    </location>
</feature>
<feature type="transmembrane region" description="Helical" evidence="1">
    <location>
        <begin position="223"/>
        <end position="243"/>
    </location>
</feature>
<accession>A0A8H7D018</accession>
<feature type="transmembrane region" description="Helical" evidence="1">
    <location>
        <begin position="132"/>
        <end position="153"/>
    </location>
</feature>
<keyword evidence="1" id="KW-0812">Transmembrane</keyword>
<protein>
    <submittedName>
        <fullName evidence="2">Uncharacterized protein</fullName>
    </submittedName>
</protein>